<dbReference type="Pfam" id="PF02367">
    <property type="entry name" value="TsaE"/>
    <property type="match status" value="1"/>
</dbReference>
<evidence type="ECO:0000256" key="5">
    <source>
        <dbReference type="ARBA" id="ARBA00022694"/>
    </source>
</evidence>
<dbReference type="Proteomes" id="UP000177092">
    <property type="component" value="Unassembled WGS sequence"/>
</dbReference>
<evidence type="ECO:0000256" key="4">
    <source>
        <dbReference type="ARBA" id="ARBA00022490"/>
    </source>
</evidence>
<keyword evidence="6" id="KW-0479">Metal-binding</keyword>
<keyword evidence="5" id="KW-0819">tRNA processing</keyword>
<dbReference type="GO" id="GO:0046872">
    <property type="term" value="F:metal ion binding"/>
    <property type="evidence" value="ECO:0007669"/>
    <property type="project" value="UniProtKB-KW"/>
</dbReference>
<keyword evidence="9" id="KW-0460">Magnesium</keyword>
<keyword evidence="11" id="KW-0808">Transferase</keyword>
<evidence type="ECO:0000313" key="12">
    <source>
        <dbReference type="Proteomes" id="UP000177092"/>
    </source>
</evidence>
<dbReference type="InterPro" id="IPR003442">
    <property type="entry name" value="T6A_TsaE"/>
</dbReference>
<gene>
    <name evidence="11" type="ORF">A3D03_02345</name>
</gene>
<dbReference type="InterPro" id="IPR027417">
    <property type="entry name" value="P-loop_NTPase"/>
</dbReference>
<reference evidence="11 12" key="1">
    <citation type="journal article" date="2016" name="Nat. Commun.">
        <title>Thousands of microbial genomes shed light on interconnected biogeochemical processes in an aquifer system.</title>
        <authorList>
            <person name="Anantharaman K."/>
            <person name="Brown C.T."/>
            <person name="Hug L.A."/>
            <person name="Sharon I."/>
            <person name="Castelle C.J."/>
            <person name="Probst A.J."/>
            <person name="Thomas B.C."/>
            <person name="Singh A."/>
            <person name="Wilkins M.J."/>
            <person name="Karaoz U."/>
            <person name="Brodie E.L."/>
            <person name="Williams K.H."/>
            <person name="Hubbard S.S."/>
            <person name="Banfield J.F."/>
        </authorList>
    </citation>
    <scope>NUCLEOTIDE SEQUENCE [LARGE SCALE GENOMIC DNA]</scope>
</reference>
<accession>A0A1F6AB44</accession>
<comment type="caution">
    <text evidence="11">The sequence shown here is derived from an EMBL/GenBank/DDBJ whole genome shotgun (WGS) entry which is preliminary data.</text>
</comment>
<dbReference type="PANTHER" id="PTHR33540:SF2">
    <property type="entry name" value="TRNA THREONYLCARBAMOYLADENOSINE BIOSYNTHESIS PROTEIN TSAE"/>
    <property type="match status" value="1"/>
</dbReference>
<keyword evidence="7" id="KW-0547">Nucleotide-binding</keyword>
<dbReference type="GO" id="GO:0005524">
    <property type="term" value="F:ATP binding"/>
    <property type="evidence" value="ECO:0007669"/>
    <property type="project" value="UniProtKB-KW"/>
</dbReference>
<evidence type="ECO:0000256" key="8">
    <source>
        <dbReference type="ARBA" id="ARBA00022840"/>
    </source>
</evidence>
<organism evidence="11 12">
    <name type="scientific">Candidatus Gottesmanbacteria bacterium RIFCSPHIGHO2_02_FULL_40_13</name>
    <dbReference type="NCBI Taxonomy" id="1798384"/>
    <lineage>
        <taxon>Bacteria</taxon>
        <taxon>Candidatus Gottesmaniibacteriota</taxon>
    </lineage>
</organism>
<dbReference type="GO" id="GO:0016740">
    <property type="term" value="F:transferase activity"/>
    <property type="evidence" value="ECO:0007669"/>
    <property type="project" value="UniProtKB-KW"/>
</dbReference>
<dbReference type="NCBIfam" id="TIGR00150">
    <property type="entry name" value="T6A_YjeE"/>
    <property type="match status" value="1"/>
</dbReference>
<dbReference type="AlphaFoldDB" id="A0A1F6AB44"/>
<dbReference type="PANTHER" id="PTHR33540">
    <property type="entry name" value="TRNA THREONYLCARBAMOYLADENOSINE BIOSYNTHESIS PROTEIN TSAE"/>
    <property type="match status" value="1"/>
</dbReference>
<name>A0A1F6AB44_9BACT</name>
<protein>
    <recommendedName>
        <fullName evidence="3">tRNA threonylcarbamoyladenosine biosynthesis protein TsaE</fullName>
    </recommendedName>
    <alternativeName>
        <fullName evidence="10">t(6)A37 threonylcarbamoyladenosine biosynthesis protein TsaE</fullName>
    </alternativeName>
</protein>
<dbReference type="SUPFAM" id="SSF52540">
    <property type="entry name" value="P-loop containing nucleoside triphosphate hydrolases"/>
    <property type="match status" value="1"/>
</dbReference>
<evidence type="ECO:0000256" key="6">
    <source>
        <dbReference type="ARBA" id="ARBA00022723"/>
    </source>
</evidence>
<evidence type="ECO:0000313" key="11">
    <source>
        <dbReference type="EMBL" id="OGG21537.1"/>
    </source>
</evidence>
<sequence>MLIITNNTDDTSKIGKKIAAGLKGGEVFCLYGELGAGKSVFTRALINYFLPGIRVLSPTFIIVRQYETGKIKIKTIYHLDLYRLTNTGEFQDLGMSENFHHPDTIMVIEWADRIKNSLPPKRTDISFKILGENTREIIVKNYG</sequence>
<evidence type="ECO:0000256" key="3">
    <source>
        <dbReference type="ARBA" id="ARBA00019010"/>
    </source>
</evidence>
<dbReference type="GO" id="GO:0005737">
    <property type="term" value="C:cytoplasm"/>
    <property type="evidence" value="ECO:0007669"/>
    <property type="project" value="UniProtKB-SubCell"/>
</dbReference>
<evidence type="ECO:0000256" key="2">
    <source>
        <dbReference type="ARBA" id="ARBA00007599"/>
    </source>
</evidence>
<dbReference type="STRING" id="1798384.A3D03_02345"/>
<evidence type="ECO:0000256" key="10">
    <source>
        <dbReference type="ARBA" id="ARBA00032441"/>
    </source>
</evidence>
<dbReference type="GO" id="GO:0002949">
    <property type="term" value="P:tRNA threonylcarbamoyladenosine modification"/>
    <property type="evidence" value="ECO:0007669"/>
    <property type="project" value="InterPro"/>
</dbReference>
<keyword evidence="4" id="KW-0963">Cytoplasm</keyword>
<evidence type="ECO:0000256" key="7">
    <source>
        <dbReference type="ARBA" id="ARBA00022741"/>
    </source>
</evidence>
<proteinExistence type="inferred from homology"/>
<comment type="similarity">
    <text evidence="2">Belongs to the TsaE family.</text>
</comment>
<evidence type="ECO:0000256" key="9">
    <source>
        <dbReference type="ARBA" id="ARBA00022842"/>
    </source>
</evidence>
<evidence type="ECO:0000256" key="1">
    <source>
        <dbReference type="ARBA" id="ARBA00004496"/>
    </source>
</evidence>
<comment type="subcellular location">
    <subcellularLocation>
        <location evidence="1">Cytoplasm</location>
    </subcellularLocation>
</comment>
<keyword evidence="8" id="KW-0067">ATP-binding</keyword>
<dbReference type="Gene3D" id="3.40.50.300">
    <property type="entry name" value="P-loop containing nucleotide triphosphate hydrolases"/>
    <property type="match status" value="1"/>
</dbReference>
<dbReference type="EMBL" id="MFJN01000020">
    <property type="protein sequence ID" value="OGG21537.1"/>
    <property type="molecule type" value="Genomic_DNA"/>
</dbReference>